<dbReference type="RefSeq" id="WP_307205136.1">
    <property type="nucleotide sequence ID" value="NZ_JAUSSU010000006.1"/>
</dbReference>
<dbReference type="InterPro" id="IPR001647">
    <property type="entry name" value="HTH_TetR"/>
</dbReference>
<gene>
    <name evidence="4" type="ORF">J2T15_003318</name>
</gene>
<name>A0ABT9U5C3_PAEHA</name>
<evidence type="ECO:0000259" key="3">
    <source>
        <dbReference type="PROSITE" id="PS50977"/>
    </source>
</evidence>
<evidence type="ECO:0000256" key="2">
    <source>
        <dbReference type="PROSITE-ProRule" id="PRU00335"/>
    </source>
</evidence>
<dbReference type="PANTHER" id="PTHR43479:SF11">
    <property type="entry name" value="ACREF_ENVCD OPERON REPRESSOR-RELATED"/>
    <property type="match status" value="1"/>
</dbReference>
<dbReference type="Gene3D" id="1.10.357.10">
    <property type="entry name" value="Tetracycline Repressor, domain 2"/>
    <property type="match status" value="1"/>
</dbReference>
<dbReference type="InterPro" id="IPR009057">
    <property type="entry name" value="Homeodomain-like_sf"/>
</dbReference>
<dbReference type="SUPFAM" id="SSF46689">
    <property type="entry name" value="Homeodomain-like"/>
    <property type="match status" value="1"/>
</dbReference>
<proteinExistence type="predicted"/>
<dbReference type="PRINTS" id="PR00455">
    <property type="entry name" value="HTHTETR"/>
</dbReference>
<feature type="domain" description="HTH tetR-type" evidence="3">
    <location>
        <begin position="5"/>
        <end position="65"/>
    </location>
</feature>
<evidence type="ECO:0000313" key="5">
    <source>
        <dbReference type="Proteomes" id="UP001229346"/>
    </source>
</evidence>
<dbReference type="InterPro" id="IPR050624">
    <property type="entry name" value="HTH-type_Tx_Regulator"/>
</dbReference>
<comment type="caution">
    <text evidence="4">The sequence shown here is derived from an EMBL/GenBank/DDBJ whole genome shotgun (WGS) entry which is preliminary data.</text>
</comment>
<dbReference type="PANTHER" id="PTHR43479">
    <property type="entry name" value="ACREF/ENVCD OPERON REPRESSOR-RELATED"/>
    <property type="match status" value="1"/>
</dbReference>
<evidence type="ECO:0000313" key="4">
    <source>
        <dbReference type="EMBL" id="MDQ0113875.1"/>
    </source>
</evidence>
<evidence type="ECO:0000256" key="1">
    <source>
        <dbReference type="ARBA" id="ARBA00023125"/>
    </source>
</evidence>
<accession>A0ABT9U5C3</accession>
<dbReference type="EMBL" id="JAUSSU010000006">
    <property type="protein sequence ID" value="MDQ0113875.1"/>
    <property type="molecule type" value="Genomic_DNA"/>
</dbReference>
<organism evidence="4 5">
    <name type="scientific">Paenibacillus harenae</name>
    <dbReference type="NCBI Taxonomy" id="306543"/>
    <lineage>
        <taxon>Bacteria</taxon>
        <taxon>Bacillati</taxon>
        <taxon>Bacillota</taxon>
        <taxon>Bacilli</taxon>
        <taxon>Bacillales</taxon>
        <taxon>Paenibacillaceae</taxon>
        <taxon>Paenibacillus</taxon>
    </lineage>
</organism>
<dbReference type="Proteomes" id="UP001229346">
    <property type="component" value="Unassembled WGS sequence"/>
</dbReference>
<sequence length="175" mass="19695">MDKSANRKEQIFEAAVHVFANKGYYKATTADVAKHANISQPYVYNFYKSKEELLLAGLERSIERIVHSFSVISGNKNNVEEQMIVAYEELMTTRKKEILLQVQALAIRDTDVQRVMTQGLNRVKDFALGKFREAGFENSEQKAAMFVARGMLCNVALALDSKELTPRSIAGKKNG</sequence>
<dbReference type="Pfam" id="PF00440">
    <property type="entry name" value="TetR_N"/>
    <property type="match status" value="1"/>
</dbReference>
<dbReference type="PROSITE" id="PS50977">
    <property type="entry name" value="HTH_TETR_2"/>
    <property type="match status" value="1"/>
</dbReference>
<protein>
    <submittedName>
        <fullName evidence="4">AcrR family transcriptional regulator</fullName>
    </submittedName>
</protein>
<feature type="DNA-binding region" description="H-T-H motif" evidence="2">
    <location>
        <begin position="28"/>
        <end position="47"/>
    </location>
</feature>
<keyword evidence="5" id="KW-1185">Reference proteome</keyword>
<reference evidence="4 5" key="1">
    <citation type="submission" date="2023-07" db="EMBL/GenBank/DDBJ databases">
        <title>Sorghum-associated microbial communities from plants grown in Nebraska, USA.</title>
        <authorList>
            <person name="Schachtman D."/>
        </authorList>
    </citation>
    <scope>NUCLEOTIDE SEQUENCE [LARGE SCALE GENOMIC DNA]</scope>
    <source>
        <strain evidence="4 5">CC482</strain>
    </source>
</reference>
<keyword evidence="1 2" id="KW-0238">DNA-binding</keyword>